<dbReference type="Proteomes" id="UP000494256">
    <property type="component" value="Unassembled WGS sequence"/>
</dbReference>
<reference evidence="1 2" key="1">
    <citation type="submission" date="2020-04" db="EMBL/GenBank/DDBJ databases">
        <authorList>
            <person name="Wallbank WR R."/>
            <person name="Pardo Diaz C."/>
            <person name="Kozak K."/>
            <person name="Martin S."/>
            <person name="Jiggins C."/>
            <person name="Moest M."/>
            <person name="Warren A I."/>
            <person name="Byers J.R.P. K."/>
            <person name="Montejo-Kovacevich G."/>
            <person name="Yen C E."/>
        </authorList>
    </citation>
    <scope>NUCLEOTIDE SEQUENCE [LARGE SCALE GENOMIC DNA]</scope>
</reference>
<protein>
    <submittedName>
        <fullName evidence="1">Uncharacterized protein</fullName>
    </submittedName>
</protein>
<proteinExistence type="predicted"/>
<sequence>MDVDKEEVDKVIEDEITHKLGQDLLQSLEKKFQVDLQKSVDMVLLKIKILLKNGTTHIQEKLGELQEMLDVIRRNGEKELDQCLMMKQNETSMLAEKALHQMVVCGYALIGHDPAQAVHSVMALKNMIREGIKPIYDQKGEVYVLLRVCGHDHDTLKKVIKCVISKSPIIKSAMMEITGKLIEGVVSLTKLMAHGAMHEACLIEVIKSIEDEAFLLVDDIRTCVYSNNTLTDEASLFIKENNATVLDISRKEKRAKEVNIGKKDEDMKEIIRRMLAANKGQNLDSSFKDKLLKLTNDLNAVDTNLIEKSTKKD</sequence>
<name>A0A8S0Z3I5_ARCPL</name>
<evidence type="ECO:0000313" key="2">
    <source>
        <dbReference type="Proteomes" id="UP000494256"/>
    </source>
</evidence>
<organism evidence="1 2">
    <name type="scientific">Arctia plantaginis</name>
    <name type="common">Wood tiger moth</name>
    <name type="synonym">Phalaena plantaginis</name>
    <dbReference type="NCBI Taxonomy" id="874455"/>
    <lineage>
        <taxon>Eukaryota</taxon>
        <taxon>Metazoa</taxon>
        <taxon>Ecdysozoa</taxon>
        <taxon>Arthropoda</taxon>
        <taxon>Hexapoda</taxon>
        <taxon>Insecta</taxon>
        <taxon>Pterygota</taxon>
        <taxon>Neoptera</taxon>
        <taxon>Endopterygota</taxon>
        <taxon>Lepidoptera</taxon>
        <taxon>Glossata</taxon>
        <taxon>Ditrysia</taxon>
        <taxon>Noctuoidea</taxon>
        <taxon>Erebidae</taxon>
        <taxon>Arctiinae</taxon>
        <taxon>Arctia</taxon>
    </lineage>
</organism>
<dbReference type="AlphaFoldDB" id="A0A8S0Z3I5"/>
<dbReference type="EMBL" id="CADEBD010000275">
    <property type="protein sequence ID" value="CAB3226925.1"/>
    <property type="molecule type" value="Genomic_DNA"/>
</dbReference>
<comment type="caution">
    <text evidence="1">The sequence shown here is derived from an EMBL/GenBank/DDBJ whole genome shotgun (WGS) entry which is preliminary data.</text>
</comment>
<dbReference type="OrthoDB" id="9990008at2759"/>
<accession>A0A8S0Z3I5</accession>
<evidence type="ECO:0000313" key="1">
    <source>
        <dbReference type="EMBL" id="CAB3226925.1"/>
    </source>
</evidence>
<gene>
    <name evidence="1" type="ORF">APLA_LOCUS2758</name>
</gene>